<sequence length="231" mass="26229">MNFKILLTSLLILSFSPLAAQGLCPPQGNPRSFAYMRRDNNRCEGIKERDITSIDALSLISFSTNNLTNSYPNNLNIRVPGTGNTRPNIKIQSFPTSYRLDQLESSPRESEFTFLLDTNILKKVPIPIGTLRATANITRNSSPVYFPVILGQPSGRYEFVVYSPQSNTFPTFEIRRNEQVIWSEPLKIPRSGHISFSWEYGNATAGTYELYIVDGNGKPRTFRFEHNPDWL</sequence>
<comment type="caution">
    <text evidence="2">The sequence shown here is derived from an EMBL/GenBank/DDBJ whole genome shotgun (WGS) entry which is preliminary data.</text>
</comment>
<protein>
    <recommendedName>
        <fullName evidence="3">DUF2808 domain-containing protein</fullName>
    </recommendedName>
</protein>
<gene>
    <name evidence="2" type="ORF">F6J89_04625</name>
</gene>
<dbReference type="EMBL" id="JAAHFQ010000057">
    <property type="protein sequence ID" value="NER26919.1"/>
    <property type="molecule type" value="Genomic_DNA"/>
</dbReference>
<keyword evidence="1" id="KW-0732">Signal</keyword>
<evidence type="ECO:0008006" key="3">
    <source>
        <dbReference type="Google" id="ProtNLM"/>
    </source>
</evidence>
<accession>A0A6B3N1F9</accession>
<dbReference type="AlphaFoldDB" id="A0A6B3N1F9"/>
<name>A0A6B3N1F9_9CYAN</name>
<reference evidence="2" key="1">
    <citation type="submission" date="2019-11" db="EMBL/GenBank/DDBJ databases">
        <title>Genomic insights into an expanded diversity of filamentous marine cyanobacteria reveals the extraordinary biosynthetic potential of Moorea and Okeania.</title>
        <authorList>
            <person name="Ferreira Leao T."/>
            <person name="Wang M."/>
            <person name="Moss N."/>
            <person name="Da Silva R."/>
            <person name="Sanders J."/>
            <person name="Nurk S."/>
            <person name="Gurevich A."/>
            <person name="Humphrey G."/>
            <person name="Reher R."/>
            <person name="Zhu Q."/>
            <person name="Belda-Ferre P."/>
            <person name="Glukhov E."/>
            <person name="Rex R."/>
            <person name="Dorrestein P.C."/>
            <person name="Knight R."/>
            <person name="Pevzner P."/>
            <person name="Gerwick W.H."/>
            <person name="Gerwick L."/>
        </authorList>
    </citation>
    <scope>NUCLEOTIDE SEQUENCE</scope>
    <source>
        <strain evidence="2">SIO1C4</strain>
    </source>
</reference>
<feature type="chain" id="PRO_5025491665" description="DUF2808 domain-containing protein" evidence="1">
    <location>
        <begin position="20"/>
        <end position="231"/>
    </location>
</feature>
<proteinExistence type="predicted"/>
<organism evidence="2">
    <name type="scientific">Symploca sp. SIO1C4</name>
    <dbReference type="NCBI Taxonomy" id="2607765"/>
    <lineage>
        <taxon>Bacteria</taxon>
        <taxon>Bacillati</taxon>
        <taxon>Cyanobacteriota</taxon>
        <taxon>Cyanophyceae</taxon>
        <taxon>Coleofasciculales</taxon>
        <taxon>Coleofasciculaceae</taxon>
        <taxon>Symploca</taxon>
    </lineage>
</organism>
<evidence type="ECO:0000313" key="2">
    <source>
        <dbReference type="EMBL" id="NER26919.1"/>
    </source>
</evidence>
<evidence type="ECO:0000256" key="1">
    <source>
        <dbReference type="SAM" id="SignalP"/>
    </source>
</evidence>
<feature type="signal peptide" evidence="1">
    <location>
        <begin position="1"/>
        <end position="19"/>
    </location>
</feature>